<accession>A0A2B7X8M5</accession>
<evidence type="ECO:0000313" key="2">
    <source>
        <dbReference type="Proteomes" id="UP000224080"/>
    </source>
</evidence>
<reference evidence="1 2" key="1">
    <citation type="submission" date="2017-10" db="EMBL/GenBank/DDBJ databases">
        <title>Comparative genomics in systemic dimorphic fungi from Ajellomycetaceae.</title>
        <authorList>
            <person name="Munoz J.F."/>
            <person name="Mcewen J.G."/>
            <person name="Clay O.K."/>
            <person name="Cuomo C.A."/>
        </authorList>
    </citation>
    <scope>NUCLEOTIDE SEQUENCE [LARGE SCALE GENOMIC DNA]</scope>
    <source>
        <strain evidence="1 2">UAMH130</strain>
    </source>
</reference>
<sequence>MKQASLFSPKRLGFVGQVHDHNASVSLHVGLRVLRSPPTAINLPLGIQSFRDLGFQGLNPVKRPQMAVSPEQPGALPFSTLDLELGRPLRSWNWNSPGTVASSAHSIVRHLLRQQRSSLTFGLFFSSIPLACIESSSESGHRCEALSPATIA</sequence>
<gene>
    <name evidence="1" type="ORF">GX51_03180</name>
</gene>
<dbReference type="EMBL" id="PDNC01000033">
    <property type="protein sequence ID" value="PGH05082.1"/>
    <property type="molecule type" value="Genomic_DNA"/>
</dbReference>
<keyword evidence="2" id="KW-1185">Reference proteome</keyword>
<name>A0A2B7X8M5_9EURO</name>
<protein>
    <submittedName>
        <fullName evidence="1">Uncharacterized protein</fullName>
    </submittedName>
</protein>
<comment type="caution">
    <text evidence="1">The sequence shown here is derived from an EMBL/GenBank/DDBJ whole genome shotgun (WGS) entry which is preliminary data.</text>
</comment>
<dbReference type="Proteomes" id="UP000224080">
    <property type="component" value="Unassembled WGS sequence"/>
</dbReference>
<dbReference type="AlphaFoldDB" id="A0A2B7X8M5"/>
<organism evidence="1 2">
    <name type="scientific">Blastomyces parvus</name>
    <dbReference type="NCBI Taxonomy" id="2060905"/>
    <lineage>
        <taxon>Eukaryota</taxon>
        <taxon>Fungi</taxon>
        <taxon>Dikarya</taxon>
        <taxon>Ascomycota</taxon>
        <taxon>Pezizomycotina</taxon>
        <taxon>Eurotiomycetes</taxon>
        <taxon>Eurotiomycetidae</taxon>
        <taxon>Onygenales</taxon>
        <taxon>Ajellomycetaceae</taxon>
        <taxon>Blastomyces</taxon>
    </lineage>
</organism>
<evidence type="ECO:0000313" key="1">
    <source>
        <dbReference type="EMBL" id="PGH05082.1"/>
    </source>
</evidence>
<proteinExistence type="predicted"/>